<dbReference type="Proteomes" id="UP000029981">
    <property type="component" value="Chromosome 5"/>
</dbReference>
<keyword evidence="3" id="KW-1185">Reference proteome</keyword>
<gene>
    <name evidence="2" type="ORF">Csa_5G139105</name>
</gene>
<dbReference type="Gramene" id="KGN49831">
    <property type="protein sequence ID" value="KGN49831"/>
    <property type="gene ID" value="Csa_5G139105"/>
</dbReference>
<evidence type="ECO:0000313" key="2">
    <source>
        <dbReference type="EMBL" id="KGN49831.1"/>
    </source>
</evidence>
<feature type="compositionally biased region" description="Basic and acidic residues" evidence="1">
    <location>
        <begin position="76"/>
        <end position="98"/>
    </location>
</feature>
<dbReference type="EMBL" id="CM002926">
    <property type="protein sequence ID" value="KGN49831.1"/>
    <property type="molecule type" value="Genomic_DNA"/>
</dbReference>
<evidence type="ECO:0000313" key="3">
    <source>
        <dbReference type="Proteomes" id="UP000029981"/>
    </source>
</evidence>
<reference evidence="2 3" key="4">
    <citation type="journal article" date="2011" name="BMC Genomics">
        <title>RNA-Seq improves annotation of protein-coding genes in the cucumber genome.</title>
        <authorList>
            <person name="Li Z."/>
            <person name="Zhang Z."/>
            <person name="Yan P."/>
            <person name="Huang S."/>
            <person name="Fei Z."/>
            <person name="Lin K."/>
        </authorList>
    </citation>
    <scope>NUCLEOTIDE SEQUENCE [LARGE SCALE GENOMIC DNA]</scope>
    <source>
        <strain evidence="3">cv. 9930</strain>
    </source>
</reference>
<evidence type="ECO:0000256" key="1">
    <source>
        <dbReference type="SAM" id="MobiDB-lite"/>
    </source>
</evidence>
<sequence>MVDINDRNEEPLLLLANKNGQTSLGSLHLVPMVVKMREMNVEMEIEMQEVLMMMLVATETHRKKVKVLKRKGPRMVRGDSEGEESERGMSEGGRDIGH</sequence>
<accession>A0A0A0KQ31</accession>
<reference evidence="2 3" key="3">
    <citation type="journal article" date="2010" name="BMC Genomics">
        <title>Transcriptome sequencing and comparative analysis of cucumber flowers with different sex types.</title>
        <authorList>
            <person name="Guo S."/>
            <person name="Zheng Y."/>
            <person name="Joung J.G."/>
            <person name="Liu S."/>
            <person name="Zhang Z."/>
            <person name="Crasta O.R."/>
            <person name="Sobral B.W."/>
            <person name="Xu Y."/>
            <person name="Huang S."/>
            <person name="Fei Z."/>
        </authorList>
    </citation>
    <scope>NUCLEOTIDE SEQUENCE [LARGE SCALE GENOMIC DNA]</scope>
    <source>
        <strain evidence="3">cv. 9930</strain>
    </source>
</reference>
<dbReference type="AlphaFoldDB" id="A0A0A0KQ31"/>
<reference evidence="2 3" key="2">
    <citation type="journal article" date="2009" name="PLoS ONE">
        <title>An integrated genetic and cytogenetic map of the cucumber genome.</title>
        <authorList>
            <person name="Ren Y."/>
            <person name="Zhang Z."/>
            <person name="Liu J."/>
            <person name="Staub J.E."/>
            <person name="Han Y."/>
            <person name="Cheng Z."/>
            <person name="Li X."/>
            <person name="Lu J."/>
            <person name="Miao H."/>
            <person name="Kang H."/>
            <person name="Xie B."/>
            <person name="Gu X."/>
            <person name="Wang X."/>
            <person name="Du Y."/>
            <person name="Jin W."/>
            <person name="Huang S."/>
        </authorList>
    </citation>
    <scope>NUCLEOTIDE SEQUENCE [LARGE SCALE GENOMIC DNA]</scope>
    <source>
        <strain evidence="3">cv. 9930</strain>
    </source>
</reference>
<name>A0A0A0KQ31_CUCSA</name>
<feature type="region of interest" description="Disordered" evidence="1">
    <location>
        <begin position="66"/>
        <end position="98"/>
    </location>
</feature>
<reference evidence="2 3" key="1">
    <citation type="journal article" date="2009" name="Nat. Genet.">
        <title>The genome of the cucumber, Cucumis sativus L.</title>
        <authorList>
            <person name="Huang S."/>
            <person name="Li R."/>
            <person name="Zhang Z."/>
            <person name="Li L."/>
            <person name="Gu X."/>
            <person name="Fan W."/>
            <person name="Lucas W.J."/>
            <person name="Wang X."/>
            <person name="Xie B."/>
            <person name="Ni P."/>
            <person name="Ren Y."/>
            <person name="Zhu H."/>
            <person name="Li J."/>
            <person name="Lin K."/>
            <person name="Jin W."/>
            <person name="Fei Z."/>
            <person name="Li G."/>
            <person name="Staub J."/>
            <person name="Kilian A."/>
            <person name="van der Vossen E.A."/>
            <person name="Wu Y."/>
            <person name="Guo J."/>
            <person name="He J."/>
            <person name="Jia Z."/>
            <person name="Ren Y."/>
            <person name="Tian G."/>
            <person name="Lu Y."/>
            <person name="Ruan J."/>
            <person name="Qian W."/>
            <person name="Wang M."/>
            <person name="Huang Q."/>
            <person name="Li B."/>
            <person name="Xuan Z."/>
            <person name="Cao J."/>
            <person name="Asan"/>
            <person name="Wu Z."/>
            <person name="Zhang J."/>
            <person name="Cai Q."/>
            <person name="Bai Y."/>
            <person name="Zhao B."/>
            <person name="Han Y."/>
            <person name="Li Y."/>
            <person name="Li X."/>
            <person name="Wang S."/>
            <person name="Shi Q."/>
            <person name="Liu S."/>
            <person name="Cho W.K."/>
            <person name="Kim J.Y."/>
            <person name="Xu Y."/>
            <person name="Heller-Uszynska K."/>
            <person name="Miao H."/>
            <person name="Cheng Z."/>
            <person name="Zhang S."/>
            <person name="Wu J."/>
            <person name="Yang Y."/>
            <person name="Kang H."/>
            <person name="Li M."/>
            <person name="Liang H."/>
            <person name="Ren X."/>
            <person name="Shi Z."/>
            <person name="Wen M."/>
            <person name="Jian M."/>
            <person name="Yang H."/>
            <person name="Zhang G."/>
            <person name="Yang Z."/>
            <person name="Chen R."/>
            <person name="Liu S."/>
            <person name="Li J."/>
            <person name="Ma L."/>
            <person name="Liu H."/>
            <person name="Zhou Y."/>
            <person name="Zhao J."/>
            <person name="Fang X."/>
            <person name="Li G."/>
            <person name="Fang L."/>
            <person name="Li Y."/>
            <person name="Liu D."/>
            <person name="Zheng H."/>
            <person name="Zhang Y."/>
            <person name="Qin N."/>
            <person name="Li Z."/>
            <person name="Yang G."/>
            <person name="Yang S."/>
            <person name="Bolund L."/>
            <person name="Kristiansen K."/>
            <person name="Zheng H."/>
            <person name="Li S."/>
            <person name="Zhang X."/>
            <person name="Yang H."/>
            <person name="Wang J."/>
            <person name="Sun R."/>
            <person name="Zhang B."/>
            <person name="Jiang S."/>
            <person name="Wang J."/>
            <person name="Du Y."/>
            <person name="Li S."/>
        </authorList>
    </citation>
    <scope>NUCLEOTIDE SEQUENCE [LARGE SCALE GENOMIC DNA]</scope>
    <source>
        <strain evidence="3">cv. 9930</strain>
    </source>
</reference>
<protein>
    <submittedName>
        <fullName evidence="2">Uncharacterized protein</fullName>
    </submittedName>
</protein>
<proteinExistence type="predicted"/>
<organism evidence="2 3">
    <name type="scientific">Cucumis sativus</name>
    <name type="common">Cucumber</name>
    <dbReference type="NCBI Taxonomy" id="3659"/>
    <lineage>
        <taxon>Eukaryota</taxon>
        <taxon>Viridiplantae</taxon>
        <taxon>Streptophyta</taxon>
        <taxon>Embryophyta</taxon>
        <taxon>Tracheophyta</taxon>
        <taxon>Spermatophyta</taxon>
        <taxon>Magnoliopsida</taxon>
        <taxon>eudicotyledons</taxon>
        <taxon>Gunneridae</taxon>
        <taxon>Pentapetalae</taxon>
        <taxon>rosids</taxon>
        <taxon>fabids</taxon>
        <taxon>Cucurbitales</taxon>
        <taxon>Cucurbitaceae</taxon>
        <taxon>Benincaseae</taxon>
        <taxon>Cucumis</taxon>
    </lineage>
</organism>